<gene>
    <name evidence="6" type="ORF">CINCED_3A012856</name>
</gene>
<dbReference type="OrthoDB" id="6415790at2759"/>
<dbReference type="AlphaFoldDB" id="A0A5E4NI84"/>
<keyword evidence="2 5" id="KW-0812">Transmembrane</keyword>
<dbReference type="InterPro" id="IPR004752">
    <property type="entry name" value="AmpG_permease/AT-1"/>
</dbReference>
<keyword evidence="3 5" id="KW-1133">Transmembrane helix</keyword>
<evidence type="ECO:0000313" key="6">
    <source>
        <dbReference type="EMBL" id="VVC43379.1"/>
    </source>
</evidence>
<evidence type="ECO:0000256" key="5">
    <source>
        <dbReference type="SAM" id="Phobius"/>
    </source>
</evidence>
<comment type="subcellular location">
    <subcellularLocation>
        <location evidence="1">Membrane</location>
        <topology evidence="1">Multi-pass membrane protein</topology>
    </subcellularLocation>
</comment>
<dbReference type="PANTHER" id="PTHR12778">
    <property type="entry name" value="SOLUTE CARRIER FAMILY 33 ACETYL-COA TRANSPORTER -RELATED"/>
    <property type="match status" value="1"/>
</dbReference>
<sequence length="563" mass="63906">MMEDNNRKNSRSVAVQNTLLKSPVKCENQDIELFDKERRNDEKIQSKKTELEPNLVGNKLNVALLVLLYSLQGIPVGISIAIGTYIQNSKISYVQQAKYSTVDLPFTLKLLWAPLVDAIYSKRIGKRKSWLIPVQILIGLSFLYVGTNINVWLAKDHPNITILTIVLFGVNLLSATQDIIIDGWALTLLRRENVGYASVCNTSGQALGIALGYVFFILLESEEFCNKWLRYTDKRGGVVTMEGYLCFWGILYIVASTCIAIFKKEKCDQSNTNNQTNVMQTYKLLWKIINLQTIKDFAVVMLAYEVAFTSIGSSLTNPKFMEYGVAKEYLALVDMSLIPVKIFIPIFISKYTIGPRPLRIIYRTVPYRLLLGVASAGLVYYTPYFTNDNSNSKSIYFFVIFEFYRVSRLMMSVIVFLGVQSFFSRISDPHIGGTYMSLLNTVWHLGMAIARIAALGMLNSLTFKRCSEDGTNTCRSKTEIMQCRKYDSGECITIVDGYFIEVSICTVCGIVWYLLQRKSLKRLQSRPIEEWQVDHNIRDETKICNLPDLVGPRLQVGSSDEPN</sequence>
<dbReference type="GO" id="GO:0035348">
    <property type="term" value="P:acetyl-CoA transmembrane transport"/>
    <property type="evidence" value="ECO:0007669"/>
    <property type="project" value="InterPro"/>
</dbReference>
<organism evidence="6 7">
    <name type="scientific">Cinara cedri</name>
    <dbReference type="NCBI Taxonomy" id="506608"/>
    <lineage>
        <taxon>Eukaryota</taxon>
        <taxon>Metazoa</taxon>
        <taxon>Ecdysozoa</taxon>
        <taxon>Arthropoda</taxon>
        <taxon>Hexapoda</taxon>
        <taxon>Insecta</taxon>
        <taxon>Pterygota</taxon>
        <taxon>Neoptera</taxon>
        <taxon>Paraneoptera</taxon>
        <taxon>Hemiptera</taxon>
        <taxon>Sternorrhyncha</taxon>
        <taxon>Aphidomorpha</taxon>
        <taxon>Aphidoidea</taxon>
        <taxon>Aphididae</taxon>
        <taxon>Lachninae</taxon>
        <taxon>Cinara</taxon>
    </lineage>
</organism>
<accession>A0A5E4NI84</accession>
<feature type="transmembrane region" description="Helical" evidence="5">
    <location>
        <begin position="62"/>
        <end position="86"/>
    </location>
</feature>
<feature type="transmembrane region" description="Helical" evidence="5">
    <location>
        <begin position="130"/>
        <end position="154"/>
    </location>
</feature>
<evidence type="ECO:0000256" key="3">
    <source>
        <dbReference type="ARBA" id="ARBA00022989"/>
    </source>
</evidence>
<keyword evidence="4 5" id="KW-0472">Membrane</keyword>
<dbReference type="InterPro" id="IPR036259">
    <property type="entry name" value="MFS_trans_sf"/>
</dbReference>
<feature type="transmembrane region" description="Helical" evidence="5">
    <location>
        <begin position="438"/>
        <end position="458"/>
    </location>
</feature>
<evidence type="ECO:0000256" key="2">
    <source>
        <dbReference type="ARBA" id="ARBA00022692"/>
    </source>
</evidence>
<evidence type="ECO:0000256" key="4">
    <source>
        <dbReference type="ARBA" id="ARBA00023136"/>
    </source>
</evidence>
<feature type="transmembrane region" description="Helical" evidence="5">
    <location>
        <begin position="395"/>
        <end position="417"/>
    </location>
</feature>
<dbReference type="EMBL" id="CABPRJ010002369">
    <property type="protein sequence ID" value="VVC43379.1"/>
    <property type="molecule type" value="Genomic_DNA"/>
</dbReference>
<feature type="transmembrane region" description="Helical" evidence="5">
    <location>
        <begin position="365"/>
        <end position="383"/>
    </location>
</feature>
<dbReference type="Pfam" id="PF13000">
    <property type="entry name" value="Acatn"/>
    <property type="match status" value="3"/>
</dbReference>
<reference evidence="6 7" key="1">
    <citation type="submission" date="2019-08" db="EMBL/GenBank/DDBJ databases">
        <authorList>
            <person name="Alioto T."/>
            <person name="Alioto T."/>
            <person name="Gomez Garrido J."/>
        </authorList>
    </citation>
    <scope>NUCLEOTIDE SEQUENCE [LARGE SCALE GENOMIC DNA]</scope>
</reference>
<dbReference type="GO" id="GO:0008521">
    <property type="term" value="F:acetyl-CoA transmembrane transporter activity"/>
    <property type="evidence" value="ECO:0007669"/>
    <property type="project" value="InterPro"/>
</dbReference>
<dbReference type="Proteomes" id="UP000325440">
    <property type="component" value="Unassembled WGS sequence"/>
</dbReference>
<evidence type="ECO:0000256" key="1">
    <source>
        <dbReference type="ARBA" id="ARBA00004141"/>
    </source>
</evidence>
<feature type="transmembrane region" description="Helical" evidence="5">
    <location>
        <begin position="497"/>
        <end position="515"/>
    </location>
</feature>
<feature type="transmembrane region" description="Helical" evidence="5">
    <location>
        <begin position="160"/>
        <end position="181"/>
    </location>
</feature>
<name>A0A5E4NI84_9HEMI</name>
<dbReference type="SUPFAM" id="SSF103473">
    <property type="entry name" value="MFS general substrate transporter"/>
    <property type="match status" value="1"/>
</dbReference>
<dbReference type="Gene3D" id="1.20.1250.20">
    <property type="entry name" value="MFS general substrate transporter like domains"/>
    <property type="match status" value="1"/>
</dbReference>
<dbReference type="PANTHER" id="PTHR12778:SF9">
    <property type="entry name" value="ACETYL-COENZYME A TRANSPORTER 1"/>
    <property type="match status" value="1"/>
</dbReference>
<feature type="transmembrane region" description="Helical" evidence="5">
    <location>
        <begin position="297"/>
        <end position="317"/>
    </location>
</feature>
<dbReference type="InterPro" id="IPR024371">
    <property type="entry name" value="AcetylCoA_trans_1-like"/>
</dbReference>
<evidence type="ECO:0000313" key="7">
    <source>
        <dbReference type="Proteomes" id="UP000325440"/>
    </source>
</evidence>
<keyword evidence="7" id="KW-1185">Reference proteome</keyword>
<feature type="transmembrane region" description="Helical" evidence="5">
    <location>
        <begin position="239"/>
        <end position="262"/>
    </location>
</feature>
<proteinExistence type="predicted"/>
<protein>
    <submittedName>
        <fullName evidence="6">Major facilitator superfamily domain,Acetyl-coenzyme A transporter 1</fullName>
    </submittedName>
</protein>
<dbReference type="GO" id="GO:0016020">
    <property type="term" value="C:membrane"/>
    <property type="evidence" value="ECO:0007669"/>
    <property type="project" value="UniProtKB-SubCell"/>
</dbReference>
<feature type="transmembrane region" description="Helical" evidence="5">
    <location>
        <begin position="329"/>
        <end position="353"/>
    </location>
</feature>